<reference evidence="1 2" key="1">
    <citation type="journal article" date="2016" name="Environ. Microbiol.">
        <title>Genomic diversification of marine cyanophages into stable ecotypes.</title>
        <authorList>
            <person name="Marston M.F."/>
            <person name="Martiny J.B."/>
        </authorList>
    </citation>
    <scope>NUCLEOTIDE SEQUENCE [LARGE SCALE GENOMIC DNA]</scope>
    <source>
        <strain evidence="1">RW_03_0807_WH8101</strain>
    </source>
</reference>
<accession>A0A1D7S9W3</accession>
<name>A0A1D7S9W3_9CAUD</name>
<evidence type="ECO:0000313" key="1">
    <source>
        <dbReference type="EMBL" id="AOO10408.1"/>
    </source>
</evidence>
<evidence type="ECO:0000313" key="2">
    <source>
        <dbReference type="Proteomes" id="UP000224174"/>
    </source>
</evidence>
<gene>
    <name evidence="1" type="ORF">RW03080701_039</name>
</gene>
<organism evidence="1 2">
    <name type="scientific">Synechococcus phage S-RIM8</name>
    <dbReference type="NCBI Taxonomy" id="756278"/>
    <lineage>
        <taxon>Viruses</taxon>
        <taxon>Duplodnaviria</taxon>
        <taxon>Heunggongvirae</taxon>
        <taxon>Uroviricota</taxon>
        <taxon>Caudoviricetes</taxon>
        <taxon>Pantevenvirales</taxon>
        <taxon>Kyanoviridae</taxon>
        <taxon>Neptunevirus</taxon>
        <taxon>Neptunevirus srim18</taxon>
    </lineage>
</organism>
<sequence>MKYREITDQEKLDFYRERDGGGPELYKAVTIDAPDGRPYTQEEWEDMILNHRVHPDAVTYDMSYVGKRREQYPNEDEQADTMWKIFKHMRENGISLGADGDAMLDGIIATKAAFPRDPNMPSG</sequence>
<proteinExistence type="predicted"/>
<dbReference type="EMBL" id="KX349286">
    <property type="protein sequence ID" value="AOO10408.1"/>
    <property type="molecule type" value="Genomic_DNA"/>
</dbReference>
<protein>
    <submittedName>
        <fullName evidence="1">Uncharacterized protein</fullName>
    </submittedName>
</protein>
<dbReference type="Proteomes" id="UP000224174">
    <property type="component" value="Segment"/>
</dbReference>